<organism evidence="2 3">
    <name type="scientific">Undibacter mobilis</name>
    <dbReference type="NCBI Taxonomy" id="2292256"/>
    <lineage>
        <taxon>Bacteria</taxon>
        <taxon>Pseudomonadati</taxon>
        <taxon>Pseudomonadota</taxon>
        <taxon>Alphaproteobacteria</taxon>
        <taxon>Hyphomicrobiales</taxon>
        <taxon>Nitrobacteraceae</taxon>
        <taxon>Undibacter</taxon>
    </lineage>
</organism>
<sequence length="223" mass="22937">MAFAAALALASPAWADETVTIDGSKAVLLKPASPKASVILLPGGDGDLQAGPGGSIGNLKNNQLVRTREAYKAQGLAVLVVDANVDLAAAVNYMRGIKSPVTVIATSRGTLRAAGGIARGARPDALVLTAGFLSRESGPDRHVMGILGSPERLPPTLVIHHRQDGCRFTQPAGVEPFIKWAGGKARVAWLDGGQTVGNPCQAKSHHGFLGLDGKVVALAAGFR</sequence>
<keyword evidence="2" id="KW-0378">Hydrolase</keyword>
<evidence type="ECO:0000256" key="1">
    <source>
        <dbReference type="SAM" id="SignalP"/>
    </source>
</evidence>
<dbReference type="InterPro" id="IPR029058">
    <property type="entry name" value="AB_hydrolase_fold"/>
</dbReference>
<proteinExistence type="predicted"/>
<evidence type="ECO:0000313" key="3">
    <source>
        <dbReference type="Proteomes" id="UP000263993"/>
    </source>
</evidence>
<dbReference type="GO" id="GO:0016787">
    <property type="term" value="F:hydrolase activity"/>
    <property type="evidence" value="ECO:0007669"/>
    <property type="project" value="UniProtKB-KW"/>
</dbReference>
<dbReference type="AlphaFoldDB" id="A0A371B8W0"/>
<feature type="signal peptide" evidence="1">
    <location>
        <begin position="1"/>
        <end position="15"/>
    </location>
</feature>
<dbReference type="Gene3D" id="3.40.50.1820">
    <property type="entry name" value="alpha/beta hydrolase"/>
    <property type="match status" value="1"/>
</dbReference>
<dbReference type="RefSeq" id="WP_115516065.1">
    <property type="nucleotide sequence ID" value="NZ_QRGO01000001.1"/>
</dbReference>
<feature type="chain" id="PRO_5016622682" evidence="1">
    <location>
        <begin position="16"/>
        <end position="223"/>
    </location>
</feature>
<accession>A0A371B8W0</accession>
<keyword evidence="1" id="KW-0732">Signal</keyword>
<comment type="caution">
    <text evidence="2">The sequence shown here is derived from an EMBL/GenBank/DDBJ whole genome shotgun (WGS) entry which is preliminary data.</text>
</comment>
<gene>
    <name evidence="2" type="ORF">DXH78_05235</name>
</gene>
<protein>
    <submittedName>
        <fullName evidence="2">Alpha/beta hydrolase</fullName>
    </submittedName>
</protein>
<dbReference type="EMBL" id="QRGO01000001">
    <property type="protein sequence ID" value="RDV04039.1"/>
    <property type="molecule type" value="Genomic_DNA"/>
</dbReference>
<reference evidence="3" key="1">
    <citation type="submission" date="2018-08" db="EMBL/GenBank/DDBJ databases">
        <authorList>
            <person name="Kim S.-J."/>
            <person name="Jung G.-Y."/>
        </authorList>
    </citation>
    <scope>NUCLEOTIDE SEQUENCE [LARGE SCALE GENOMIC DNA]</scope>
    <source>
        <strain evidence="3">GY_H</strain>
    </source>
</reference>
<dbReference type="Proteomes" id="UP000263993">
    <property type="component" value="Unassembled WGS sequence"/>
</dbReference>
<keyword evidence="3" id="KW-1185">Reference proteome</keyword>
<dbReference type="SUPFAM" id="SSF53474">
    <property type="entry name" value="alpha/beta-Hydrolases"/>
    <property type="match status" value="1"/>
</dbReference>
<dbReference type="OrthoDB" id="8155265at2"/>
<name>A0A371B8W0_9BRAD</name>
<evidence type="ECO:0000313" key="2">
    <source>
        <dbReference type="EMBL" id="RDV04039.1"/>
    </source>
</evidence>